<dbReference type="PROSITE" id="PS50041">
    <property type="entry name" value="C_TYPE_LECTIN_2"/>
    <property type="match status" value="2"/>
</dbReference>
<organism evidence="5 6">
    <name type="scientific">Sparus aurata</name>
    <name type="common">Gilthead sea bream</name>
    <dbReference type="NCBI Taxonomy" id="8175"/>
    <lineage>
        <taxon>Eukaryota</taxon>
        <taxon>Metazoa</taxon>
        <taxon>Chordata</taxon>
        <taxon>Craniata</taxon>
        <taxon>Vertebrata</taxon>
        <taxon>Euteleostomi</taxon>
        <taxon>Actinopterygii</taxon>
        <taxon>Neopterygii</taxon>
        <taxon>Teleostei</taxon>
        <taxon>Neoteleostei</taxon>
        <taxon>Acanthomorphata</taxon>
        <taxon>Eupercaria</taxon>
        <taxon>Spariformes</taxon>
        <taxon>Sparidae</taxon>
        <taxon>Sparus</taxon>
    </lineage>
</organism>
<dbReference type="SUPFAM" id="SSF56436">
    <property type="entry name" value="C-type lectin-like"/>
    <property type="match status" value="2"/>
</dbReference>
<feature type="signal peptide" evidence="3">
    <location>
        <begin position="1"/>
        <end position="16"/>
    </location>
</feature>
<dbReference type="PANTHER" id="PTHR45784">
    <property type="entry name" value="C-TYPE LECTIN DOMAIN FAMILY 20 MEMBER A-RELATED"/>
    <property type="match status" value="1"/>
</dbReference>
<proteinExistence type="predicted"/>
<dbReference type="InterPro" id="IPR001304">
    <property type="entry name" value="C-type_lectin-like"/>
</dbReference>
<dbReference type="InterPro" id="IPR016186">
    <property type="entry name" value="C-type_lectin-like/link_sf"/>
</dbReference>
<evidence type="ECO:0000313" key="6">
    <source>
        <dbReference type="Proteomes" id="UP000472265"/>
    </source>
</evidence>
<dbReference type="PROSITE" id="PS00615">
    <property type="entry name" value="C_TYPE_LECTIN_1"/>
    <property type="match status" value="1"/>
</dbReference>
<name>A0A671YPM4_SPAAU</name>
<dbReference type="Pfam" id="PF00059">
    <property type="entry name" value="Lectin_C"/>
    <property type="match status" value="2"/>
</dbReference>
<sequence>MKLFTLFFQFAWIGLYDDLDNWRWSLSDTRIYKDGETEFRRWSPKEPNNQHSGEHCAEMYDNGLWNDVGCDKHFKAVCMDVRGPNVTFVPTKENMTWTEAQSYCRQHHTDLARVTNTAENQKCLSSIKELAPEGKHFWIGLFRDSWKWSDGSNSSFRFWRQTPREPNNRHGKEICVAANFNNAGEWEDWNCHLKRAFICYSVSVSKQVVKVRLLKKSSSLDLDDPAVMEDILKQLKQRLEDQGVSEGIRLSWRKQADGKVFHEEEEMKKKKKKARPEEDEL</sequence>
<dbReference type="GeneTree" id="ENSGT01100000263473"/>
<reference evidence="5" key="2">
    <citation type="submission" date="2025-08" db="UniProtKB">
        <authorList>
            <consortium name="Ensembl"/>
        </authorList>
    </citation>
    <scope>IDENTIFICATION</scope>
</reference>
<evidence type="ECO:0000256" key="1">
    <source>
        <dbReference type="ARBA" id="ARBA00023157"/>
    </source>
</evidence>
<evidence type="ECO:0000256" key="3">
    <source>
        <dbReference type="SAM" id="SignalP"/>
    </source>
</evidence>
<dbReference type="OMA" id="GSICANT"/>
<protein>
    <recommendedName>
        <fullName evidence="4">C-type lectin domain-containing protein</fullName>
    </recommendedName>
</protein>
<feature type="domain" description="C-type lectin" evidence="4">
    <location>
        <begin position="92"/>
        <end position="200"/>
    </location>
</feature>
<dbReference type="PANTHER" id="PTHR45784:SF3">
    <property type="entry name" value="C-TYPE LECTIN DOMAIN FAMILY 4 MEMBER K-LIKE-RELATED"/>
    <property type="match status" value="1"/>
</dbReference>
<keyword evidence="1" id="KW-1015">Disulfide bond</keyword>
<dbReference type="AlphaFoldDB" id="A0A671YPM4"/>
<dbReference type="InterPro" id="IPR016187">
    <property type="entry name" value="CTDL_fold"/>
</dbReference>
<dbReference type="Proteomes" id="UP000472265">
    <property type="component" value="Chromosome 7"/>
</dbReference>
<reference evidence="5" key="3">
    <citation type="submission" date="2025-09" db="UniProtKB">
        <authorList>
            <consortium name="Ensembl"/>
        </authorList>
    </citation>
    <scope>IDENTIFICATION</scope>
</reference>
<dbReference type="SMART" id="SM00034">
    <property type="entry name" value="CLECT"/>
    <property type="match status" value="1"/>
</dbReference>
<feature type="region of interest" description="Disordered" evidence="2">
    <location>
        <begin position="261"/>
        <end position="281"/>
    </location>
</feature>
<dbReference type="Ensembl" id="ENSSAUT00010068698.1">
    <property type="protein sequence ID" value="ENSSAUP00010065592.1"/>
    <property type="gene ID" value="ENSSAUG00010026234.1"/>
</dbReference>
<evidence type="ECO:0000313" key="5">
    <source>
        <dbReference type="Ensembl" id="ENSSAUP00010065592.1"/>
    </source>
</evidence>
<feature type="domain" description="C-type lectin" evidence="4">
    <location>
        <begin position="12"/>
        <end position="79"/>
    </location>
</feature>
<reference evidence="5" key="1">
    <citation type="submission" date="2021-04" db="EMBL/GenBank/DDBJ databases">
        <authorList>
            <consortium name="Wellcome Sanger Institute Data Sharing"/>
        </authorList>
    </citation>
    <scope>NUCLEOTIDE SEQUENCE [LARGE SCALE GENOMIC DNA]</scope>
</reference>
<dbReference type="InParanoid" id="A0A671YPM4"/>
<evidence type="ECO:0000256" key="2">
    <source>
        <dbReference type="SAM" id="MobiDB-lite"/>
    </source>
</evidence>
<keyword evidence="3" id="KW-0732">Signal</keyword>
<evidence type="ECO:0000259" key="4">
    <source>
        <dbReference type="PROSITE" id="PS50041"/>
    </source>
</evidence>
<dbReference type="Gene3D" id="3.10.100.10">
    <property type="entry name" value="Mannose-Binding Protein A, subunit A"/>
    <property type="match status" value="2"/>
</dbReference>
<accession>A0A671YPM4</accession>
<dbReference type="InterPro" id="IPR018378">
    <property type="entry name" value="C-type_lectin_CS"/>
</dbReference>
<feature type="chain" id="PRO_5025483618" description="C-type lectin domain-containing protein" evidence="3">
    <location>
        <begin position="17"/>
        <end position="281"/>
    </location>
</feature>
<keyword evidence="6" id="KW-1185">Reference proteome</keyword>